<feature type="binding site" evidence="4">
    <location>
        <position position="272"/>
    </location>
    <ligand>
        <name>FAD</name>
        <dbReference type="ChEBI" id="CHEBI:57692"/>
    </ligand>
</feature>
<protein>
    <submittedName>
        <fullName evidence="8">Deoxyribodipyrimidine photolyase</fullName>
    </submittedName>
</protein>
<dbReference type="PANTHER" id="PTHR11455">
    <property type="entry name" value="CRYPTOCHROME"/>
    <property type="match status" value="1"/>
</dbReference>
<dbReference type="AlphaFoldDB" id="A0A0X3U0V1"/>
<evidence type="ECO:0000256" key="1">
    <source>
        <dbReference type="ARBA" id="ARBA00001932"/>
    </source>
</evidence>
<comment type="cofactor">
    <cofactor evidence="1">
        <name>(6R)-5,10-methylene-5,6,7,8-tetrahydrofolate</name>
        <dbReference type="ChEBI" id="CHEBI:15636"/>
    </cofactor>
</comment>
<name>A0A0X3U0V1_9RHOB</name>
<evidence type="ECO:0000256" key="3">
    <source>
        <dbReference type="ARBA" id="ARBA00022827"/>
    </source>
</evidence>
<dbReference type="RefSeq" id="WP_068346603.1">
    <property type="nucleotide sequence ID" value="NZ_LQBQ01000012.1"/>
</dbReference>
<evidence type="ECO:0000256" key="4">
    <source>
        <dbReference type="PIRSR" id="PIRSR602081-1"/>
    </source>
</evidence>
<dbReference type="EMBL" id="LQBQ01000012">
    <property type="protein sequence ID" value="KUJ80891.1"/>
    <property type="molecule type" value="Genomic_DNA"/>
</dbReference>
<feature type="site" description="Electron transfer via tryptophanyl radical" evidence="5">
    <location>
        <position position="361"/>
    </location>
</feature>
<dbReference type="SUPFAM" id="SSF52425">
    <property type="entry name" value="Cryptochrome/photolyase, N-terminal domain"/>
    <property type="match status" value="1"/>
</dbReference>
<dbReference type="InterPro" id="IPR036155">
    <property type="entry name" value="Crypto/Photolyase_N_sf"/>
</dbReference>
<dbReference type="InterPro" id="IPR036134">
    <property type="entry name" value="Crypto/Photolyase_FAD-like_sf"/>
</dbReference>
<evidence type="ECO:0000256" key="5">
    <source>
        <dbReference type="PIRSR" id="PIRSR602081-2"/>
    </source>
</evidence>
<accession>A0A0X3U0V1</accession>
<keyword evidence="6" id="KW-0157">Chromophore</keyword>
<dbReference type="PRINTS" id="PR00147">
    <property type="entry name" value="DNAPHOTLYASE"/>
</dbReference>
<sequence>MNGKTAPIIFWFRRDLRLSDHPGFAEAARSGRPVIPVFIRDELVDGLGAAPKWRLGQGLESLAADLERRGSKLIFRSGDALQALRALVAETGADTVCWTRAYDPDSIRRDSAIKAALRGQGIEARSHSGHLLFEPWTVANRSGLPYKVFSPFWRAVRGREVAAPEAAPSRLAAPDVLPASEDLGSWALGRALRRGAEVVRTFVRPGEAVAHEKLENFIHEKLPRYPELRDRPDVDGTSGLSEYMALGEIGPRTVWHTVMRALQSGVPGAEAFLRQLAWREFSYHLMFHSPVLLTGNWKPEWDGFPWSEDSGQPHVVAWKRARTGVPIVDAGLREMYVTGRMHNRVRMLAASYLTKHLMTHWKIGMDWFADCLIDWDPAANAMGWQWVAGSGPDAAPYFRVFNPATQAERFDPDGSYRRRWVAETQAKPPKTAEAYFRAVPRRWGLSPRSEYPDPIVRLDDGRRAALAAYQAGKSRVRN</sequence>
<dbReference type="Pfam" id="PF03441">
    <property type="entry name" value="FAD_binding_7"/>
    <property type="match status" value="1"/>
</dbReference>
<dbReference type="GO" id="GO:0009416">
    <property type="term" value="P:response to light stimulus"/>
    <property type="evidence" value="ECO:0007669"/>
    <property type="project" value="TreeGrafter"/>
</dbReference>
<dbReference type="InterPro" id="IPR014729">
    <property type="entry name" value="Rossmann-like_a/b/a_fold"/>
</dbReference>
<evidence type="ECO:0000256" key="2">
    <source>
        <dbReference type="ARBA" id="ARBA00022630"/>
    </source>
</evidence>
<dbReference type="Gene3D" id="3.40.50.620">
    <property type="entry name" value="HUPs"/>
    <property type="match status" value="1"/>
</dbReference>
<keyword evidence="9" id="KW-1185">Reference proteome</keyword>
<dbReference type="Gene3D" id="1.10.579.10">
    <property type="entry name" value="DNA Cyclobutane Dipyrimidine Photolyase, subunit A, domain 3"/>
    <property type="match status" value="1"/>
</dbReference>
<feature type="site" description="Electron transfer via tryptophanyl radical" evidence="5">
    <location>
        <position position="384"/>
    </location>
</feature>
<dbReference type="Gene3D" id="1.25.40.80">
    <property type="match status" value="1"/>
</dbReference>
<dbReference type="InterPro" id="IPR005101">
    <property type="entry name" value="Cryptochr/Photolyase_FAD-bd"/>
</dbReference>
<keyword evidence="3 4" id="KW-0274">FAD</keyword>
<keyword evidence="8" id="KW-0456">Lyase</keyword>
<evidence type="ECO:0000256" key="6">
    <source>
        <dbReference type="RuleBase" id="RU004182"/>
    </source>
</evidence>
<proteinExistence type="inferred from homology"/>
<dbReference type="OrthoDB" id="9772484at2"/>
<evidence type="ECO:0000313" key="8">
    <source>
        <dbReference type="EMBL" id="KUJ80891.1"/>
    </source>
</evidence>
<evidence type="ECO:0000313" key="9">
    <source>
        <dbReference type="Proteomes" id="UP000053791"/>
    </source>
</evidence>
<feature type="site" description="Electron transfer via tryptophanyl radical" evidence="5">
    <location>
        <position position="306"/>
    </location>
</feature>
<organism evidence="8 9">
    <name type="scientific">Ruegeria marisrubri</name>
    <dbReference type="NCBI Taxonomy" id="1685379"/>
    <lineage>
        <taxon>Bacteria</taxon>
        <taxon>Pseudomonadati</taxon>
        <taxon>Pseudomonadota</taxon>
        <taxon>Alphaproteobacteria</taxon>
        <taxon>Rhodobacterales</taxon>
        <taxon>Roseobacteraceae</taxon>
        <taxon>Ruegeria</taxon>
    </lineage>
</organism>
<dbReference type="PROSITE" id="PS51645">
    <property type="entry name" value="PHR_CRY_ALPHA_BETA"/>
    <property type="match status" value="1"/>
</dbReference>
<dbReference type="Proteomes" id="UP000053791">
    <property type="component" value="Unassembled WGS sequence"/>
</dbReference>
<comment type="cofactor">
    <cofactor evidence="4">
        <name>FAD</name>
        <dbReference type="ChEBI" id="CHEBI:57692"/>
    </cofactor>
    <text evidence="4">Binds 1 FAD per subunit.</text>
</comment>
<feature type="binding site" evidence="4">
    <location>
        <begin position="374"/>
        <end position="376"/>
    </location>
    <ligand>
        <name>FAD</name>
        <dbReference type="ChEBI" id="CHEBI:57692"/>
    </ligand>
</feature>
<feature type="binding site" evidence="4">
    <location>
        <position position="225"/>
    </location>
    <ligand>
        <name>FAD</name>
        <dbReference type="ChEBI" id="CHEBI:57692"/>
    </ligand>
</feature>
<feature type="domain" description="Photolyase/cryptochrome alpha/beta" evidence="7">
    <location>
        <begin position="6"/>
        <end position="132"/>
    </location>
</feature>
<dbReference type="STRING" id="1685379.AVO45_07650"/>
<dbReference type="GO" id="GO:0003677">
    <property type="term" value="F:DNA binding"/>
    <property type="evidence" value="ECO:0007669"/>
    <property type="project" value="TreeGrafter"/>
</dbReference>
<comment type="similarity">
    <text evidence="6">Belongs to the DNA photolyase family.</text>
</comment>
<dbReference type="SUPFAM" id="SSF48173">
    <property type="entry name" value="Cryptochrome/photolyase FAD-binding domain"/>
    <property type="match status" value="1"/>
</dbReference>
<comment type="caution">
    <text evidence="8">The sequence shown here is derived from an EMBL/GenBank/DDBJ whole genome shotgun (WGS) entry which is preliminary data.</text>
</comment>
<dbReference type="InterPro" id="IPR002081">
    <property type="entry name" value="Cryptochrome/DNA_photolyase_1"/>
</dbReference>
<keyword evidence="2 4" id="KW-0285">Flavoprotein</keyword>
<dbReference type="PANTHER" id="PTHR11455:SF9">
    <property type="entry name" value="CRYPTOCHROME CIRCADIAN CLOCK 5 ISOFORM X1"/>
    <property type="match status" value="1"/>
</dbReference>
<dbReference type="GO" id="GO:0003904">
    <property type="term" value="F:deoxyribodipyrimidine photo-lyase activity"/>
    <property type="evidence" value="ECO:0007669"/>
    <property type="project" value="TreeGrafter"/>
</dbReference>
<gene>
    <name evidence="8" type="ORF">AVO45_07650</name>
</gene>
<reference evidence="8 9" key="1">
    <citation type="submission" date="2015-12" db="EMBL/GenBank/DDBJ databases">
        <authorList>
            <person name="Shamseldin A."/>
            <person name="Moawad H."/>
            <person name="Abd El-Rahim W.M."/>
            <person name="Sadowsky M.J."/>
        </authorList>
    </citation>
    <scope>NUCLEOTIDE SEQUENCE [LARGE SCALE GENOMIC DNA]</scope>
    <source>
        <strain evidence="8 9">ZGT118</strain>
    </source>
</reference>
<feature type="binding site" evidence="4">
    <location>
        <begin position="237"/>
        <end position="241"/>
    </location>
    <ligand>
        <name>FAD</name>
        <dbReference type="ChEBI" id="CHEBI:57692"/>
    </ligand>
</feature>
<dbReference type="GO" id="GO:0071949">
    <property type="term" value="F:FAD binding"/>
    <property type="evidence" value="ECO:0007669"/>
    <property type="project" value="TreeGrafter"/>
</dbReference>
<evidence type="ECO:0000259" key="7">
    <source>
        <dbReference type="PROSITE" id="PS51645"/>
    </source>
</evidence>
<dbReference type="InterPro" id="IPR006050">
    <property type="entry name" value="DNA_photolyase_N"/>
</dbReference>
<dbReference type="Pfam" id="PF00875">
    <property type="entry name" value="DNA_photolyase"/>
    <property type="match status" value="1"/>
</dbReference>